<evidence type="ECO:0000256" key="1">
    <source>
        <dbReference type="ARBA" id="ARBA00004370"/>
    </source>
</evidence>
<name>A0A3M6UHC8_POCDA</name>
<dbReference type="InterPro" id="IPR002859">
    <property type="entry name" value="PKD/REJ-like"/>
</dbReference>
<dbReference type="Pfam" id="PF02010">
    <property type="entry name" value="REJ"/>
    <property type="match status" value="2"/>
</dbReference>
<comment type="subcellular location">
    <subcellularLocation>
        <location evidence="1">Membrane</location>
    </subcellularLocation>
</comment>
<comment type="caution">
    <text evidence="9">The sequence shown here is derived from an EMBL/GenBank/DDBJ whole genome shotgun (WGS) entry which is preliminary data.</text>
</comment>
<dbReference type="InterPro" id="IPR013783">
    <property type="entry name" value="Ig-like_fold"/>
</dbReference>
<keyword evidence="4 6" id="KW-1133">Transmembrane helix</keyword>
<feature type="transmembrane region" description="Helical" evidence="6">
    <location>
        <begin position="2595"/>
        <end position="2616"/>
    </location>
</feature>
<accession>A0A3M6UHC8</accession>
<dbReference type="Proteomes" id="UP000275408">
    <property type="component" value="Unassembled WGS sequence"/>
</dbReference>
<evidence type="ECO:0000256" key="6">
    <source>
        <dbReference type="SAM" id="Phobius"/>
    </source>
</evidence>
<reference evidence="9 10" key="1">
    <citation type="journal article" date="2018" name="Sci. Rep.">
        <title>Comparative analysis of the Pocillopora damicornis genome highlights role of immune system in coral evolution.</title>
        <authorList>
            <person name="Cunning R."/>
            <person name="Bay R.A."/>
            <person name="Gillette P."/>
            <person name="Baker A.C."/>
            <person name="Traylor-Knowles N."/>
        </authorList>
    </citation>
    <scope>NUCLEOTIDE SEQUENCE [LARGE SCALE GENOMIC DNA]</scope>
    <source>
        <strain evidence="9">RSMAS</strain>
        <tissue evidence="9">Whole animal</tissue>
    </source>
</reference>
<dbReference type="GO" id="GO:0005261">
    <property type="term" value="F:monoatomic cation channel activity"/>
    <property type="evidence" value="ECO:0007669"/>
    <property type="project" value="TreeGrafter"/>
</dbReference>
<evidence type="ECO:0000259" key="8">
    <source>
        <dbReference type="Pfam" id="PF02010"/>
    </source>
</evidence>
<keyword evidence="3" id="KW-0677">Repeat</keyword>
<proteinExistence type="predicted"/>
<feature type="domain" description="PKD/REJ-like" evidence="8">
    <location>
        <begin position="1754"/>
        <end position="2109"/>
    </location>
</feature>
<keyword evidence="2 6" id="KW-0812">Transmembrane</keyword>
<gene>
    <name evidence="9" type="ORF">pdam_00014229</name>
</gene>
<feature type="domain" description="IPT/TIG" evidence="7">
    <location>
        <begin position="1344"/>
        <end position="1425"/>
    </location>
</feature>
<dbReference type="Gene3D" id="2.60.40.10">
    <property type="entry name" value="Immunoglobulins"/>
    <property type="match status" value="2"/>
</dbReference>
<sequence>MEYLKTARTLREKNWFFCEANPDTLHEEEYVHTYCDATDSCQGVNETWYVGWFFFDCCRHVNNHCETVELFAKICERLPRICSELGHELPKRIVSSEARMSSHHAHPPLTHSITVTVGPSGVNISSAPVHMHNATASHSGSIHASMGASMNGSIVAASMNVSEVVSAISSQIASLNASQGESLSASQVATVISSMVASQAASLSSPEAASIFSSQIASLVSSQGVSLASSQAVSIISSENAGASLNASHATMSWSAVQTSAFGTMVASINPSSLSHFPSSSPAVVGPPWWSSYNLSESMESWLSFIKNNSMCGHGKKFCGLNLQCIPEDQPCTVYLSNDAVKNLSNTAWCVNCSSEEYFCPLFMQCINVNESCSYENVDKWINSNASTGLTDLACGENKTFSFATMECVPVNYHHHGHECGHGEVFCPYSASCKNKTDCAPFRELNYTEALKNDSFGWVRMCQIRNLVCPRVAVALEDCDHDKKKCNSSCPEGKKVCNDHHCIPEDQKCCPVGEIFCNQSDSCLPNGTMCCPIGQRYCQYTQDCAEPSNCLPPIANLTFPTVWEYLQLGADLSKGIFEQSDNAVALRSLKTHGVNGSLEFYSNSQWTAVRALTPSNALVLGKTSYLRFVPTKKGSHGIVLVNFTAYSDSSKVGQYMDASSKQWTQGKTIAIFVLPSVVPPQMVYNGSHYTVDEDSKGEKGFNIWDHLYDSSPKGDTESNIPDALLGDVNRKMVELYNELLEDVSSLEFGLKIKTTSEDIKFKGGDTKSYHSNMTEIKFTPKKDFNGNVKISMEPFLASPKKSSLALSRFFSHKVTEALHMTNDLKGDLQGLGKKALFKLIKDNSKPSSESILTAIKNLNGITLNSSAEQAVSAHVNQIINSAKGPDGDSFSHISADKIIEVDQSGEVLFYGNLTVITITVTSVNDPPVLKKTRGELEPLPYELSAGWNAGTFIKDIFDQSKTDPLAEDIDNRTMELGAVILSAKNGSLGRWLYQMNSSVAFEYFAFDKDAGEVFLLPPTARIKMELYDNQTIWSSSEALKGGAVIQVRAWDMTDGNVPGLFNTTILSETSVSKKLVNLLLLRRGCDNKTDFAAKKDRCGVCRGDDECVACDGVPNSNATINECGECVLGNTKKAANYLVDCAGLCDLSIQNNDTCGKCMSKDDIKNLRDCTGSCFGKADIDECGNCTGGASGLAINFRQDSCSVCGGDNSSCVDCLSVPNGDAETDVCGNCKSKSDSTFNTGCLKFGSVAPVSGRAGSQVQITVKGAGFKSLSLTSCEFNHTATSQKYAASRSDHTSNKNTLTVTAPSTLPTGVYTVLCSFSGNIKIESETAVFTVYNSSVISLSSISPSETEISDSGATINMTITGTNFVDTGYVACVREGGAKLATGVFVSSTKVYCPITTFKKSALFNVSLQFGKNDPAVDSSVEFSFYATQPSAASLAFDSNPTKLLLSLDKKAKLKSDNPQCSDFFDQGTIALFAGDSKCKLVRPKTMLILLVGGGATIKPGDSVNFTNGSLAALGEANTKFVAGTTELTVQSPQNPVVPEVEIQGAEFIGPCASLEIDTDTKGDGGRPMTYEWYVKSKAGADANTTSDMTSLNSTLAGLASTTSFFTITKDNIVKNVEYEIVCKVTNFLGESDEDTFSVTRKNEAVPEVKLNSLGETMSKSERRLIRASVSLPGCNGSDAGGFAYTWELKDSSDQAADLGSDTDATKPYLKLLGSNLKGGEVTILCFKCHEKLLYLLKCKSIPVSTNYTLTVNVFDNENIDITAESSLPIQVSSSGVSFDVGYEDFLVLDGKKSEDPDGSSDEARYQWTCKDSEGDCFYNNDRVILPKTDVVNKSVSSFLQSGKTYTFKLTYRKGARKAVAEVSVRVKQCSPPNVIIRPQKSNKLNAGKKIEVHGKVKAFGNKVSLDYSFVLEDGYGYESDVSDLVSVTPKPELRSATTRLEQDIGVYFKKNVFDSGKYRFRVSANTTACSSYSETEFTVNGPPLVGTFEVTPASGTVLDTEFTLRADQFSDDPDDYPLTYQFGYYELINGEEFASVISLPNRRKKRKVTLPQGDENNNNTLRVFVRVFDKFGASVMTEKTVQVLPKVFSLSDLQDLQNSATSLEESGDLENQLGEIFVMLLSDFAVNALEAVSGDKDAEMNALSTMGKTTEGGADAFDDSTKNNFFSLFKKLHTIVSSQSRRKRRAVENEILDVDSLTGDEAETTLRPPSNLIAPDVFTLEESTRKSDFLNLVDSIGLKVCAGQGTGAPAAFARTNMVTLRAETLNFAGIDDVSINMACSDCPTYVKQTAKMTLGKTLEATYKSWSCSSSETCSGACILSTQYPEDLLYNQTDSSRLTDIVDVKLYNPTTFREVTVGSLAEPVTFLIPLQLGKVFPNESTNSAECKLWSSGESNWTTTGCVSGRSAVISGNVTYVECNCTTLGYLSAFVGPKREEVTTPAPTTAAPTTAACELEPKSSGVNVKFAFNVSYSSIIGNDSQKAAVEANIIKALTDSSNLDECSIQDFSLTAGSIVVDFVAVPKKGQTTASILQEITKIETKVKAGTFQITLPNGQVISADQSSFESTLVTPVTTTAAVPPTESESNNTTVIIVACVCGGVALIVIIAITVYC</sequence>
<evidence type="ECO:0000313" key="10">
    <source>
        <dbReference type="Proteomes" id="UP000275408"/>
    </source>
</evidence>
<dbReference type="GO" id="GO:0005886">
    <property type="term" value="C:plasma membrane"/>
    <property type="evidence" value="ECO:0007669"/>
    <property type="project" value="TreeGrafter"/>
</dbReference>
<feature type="non-terminal residue" evidence="9">
    <location>
        <position position="2617"/>
    </location>
</feature>
<dbReference type="Pfam" id="PF01833">
    <property type="entry name" value="TIG"/>
    <property type="match status" value="1"/>
</dbReference>
<keyword evidence="5 6" id="KW-0472">Membrane</keyword>
<evidence type="ECO:0000256" key="2">
    <source>
        <dbReference type="ARBA" id="ARBA00022692"/>
    </source>
</evidence>
<dbReference type="GO" id="GO:0006816">
    <property type="term" value="P:calcium ion transport"/>
    <property type="evidence" value="ECO:0007669"/>
    <property type="project" value="TreeGrafter"/>
</dbReference>
<evidence type="ECO:0000259" key="7">
    <source>
        <dbReference type="Pfam" id="PF01833"/>
    </source>
</evidence>
<dbReference type="PANTHER" id="PTHR46730:SF1">
    <property type="entry name" value="PLAT DOMAIN-CONTAINING PROTEIN"/>
    <property type="match status" value="1"/>
</dbReference>
<organism evidence="9 10">
    <name type="scientific">Pocillopora damicornis</name>
    <name type="common">Cauliflower coral</name>
    <name type="synonym">Millepora damicornis</name>
    <dbReference type="NCBI Taxonomy" id="46731"/>
    <lineage>
        <taxon>Eukaryota</taxon>
        <taxon>Metazoa</taxon>
        <taxon>Cnidaria</taxon>
        <taxon>Anthozoa</taxon>
        <taxon>Hexacorallia</taxon>
        <taxon>Scleractinia</taxon>
        <taxon>Astrocoeniina</taxon>
        <taxon>Pocilloporidae</taxon>
        <taxon>Pocillopora</taxon>
    </lineage>
</organism>
<feature type="domain" description="PKD/REJ-like" evidence="8">
    <location>
        <begin position="1560"/>
        <end position="1701"/>
    </location>
</feature>
<evidence type="ECO:0000313" key="9">
    <source>
        <dbReference type="EMBL" id="RMX52768.1"/>
    </source>
</evidence>
<evidence type="ECO:0000256" key="3">
    <source>
        <dbReference type="ARBA" id="ARBA00022737"/>
    </source>
</evidence>
<dbReference type="EMBL" id="RCHS01001580">
    <property type="protein sequence ID" value="RMX52768.1"/>
    <property type="molecule type" value="Genomic_DNA"/>
</dbReference>
<keyword evidence="10" id="KW-1185">Reference proteome</keyword>
<evidence type="ECO:0000256" key="5">
    <source>
        <dbReference type="ARBA" id="ARBA00023136"/>
    </source>
</evidence>
<dbReference type="OrthoDB" id="5981743at2759"/>
<dbReference type="PANTHER" id="PTHR46730">
    <property type="entry name" value="POLYCYSTIN-1"/>
    <property type="match status" value="1"/>
</dbReference>
<evidence type="ECO:0000256" key="4">
    <source>
        <dbReference type="ARBA" id="ARBA00022989"/>
    </source>
</evidence>
<dbReference type="InterPro" id="IPR002909">
    <property type="entry name" value="IPT_dom"/>
</dbReference>
<protein>
    <submittedName>
        <fullName evidence="9">Uncharacterized protein</fullName>
    </submittedName>
</protein>